<dbReference type="RefSeq" id="WP_092151937.1">
    <property type="nucleotide sequence ID" value="NZ_LT629700.1"/>
</dbReference>
<accession>A0A1G9QYV4</accession>
<gene>
    <name evidence="2" type="ORF">SAMN04488535_2173</name>
</gene>
<keyword evidence="1" id="KW-1133">Transmembrane helix</keyword>
<feature type="transmembrane region" description="Helical" evidence="1">
    <location>
        <begin position="21"/>
        <end position="39"/>
    </location>
</feature>
<sequence>MTTLKFALHNLKRLKSDASSLFFNIVLPVILYLIFGAAQQYSGDELGNGNVAAFVMLGMALYAGISGAVSQSSLVVVEHNSGWGRQLALTPLTNMQIAVARLLVIIVNVVLPVAAVFLTGALVDAEMDASAWFWSFLITVGVSLPFGFYGLVWAQSLKSLTAVSIAATSVTLLAFAGNTLFPLTSNLIDFSRFTPMYGATMLSRWPVAEGLQLIQDEPYEITDPLWQPVLSIIAWTVIFAVISLALDSREKGRA</sequence>
<dbReference type="EMBL" id="LT629700">
    <property type="protein sequence ID" value="SDM16133.1"/>
    <property type="molecule type" value="Genomic_DNA"/>
</dbReference>
<dbReference type="STRING" id="38302.SAMN04488535_2173"/>
<evidence type="ECO:0000313" key="2">
    <source>
        <dbReference type="EMBL" id="SDM16133.1"/>
    </source>
</evidence>
<feature type="transmembrane region" description="Helical" evidence="1">
    <location>
        <begin position="131"/>
        <end position="153"/>
    </location>
</feature>
<evidence type="ECO:0000313" key="3">
    <source>
        <dbReference type="Proteomes" id="UP000199350"/>
    </source>
</evidence>
<reference evidence="3" key="1">
    <citation type="submission" date="2016-10" db="EMBL/GenBank/DDBJ databases">
        <authorList>
            <person name="Varghese N."/>
            <person name="Submissions S."/>
        </authorList>
    </citation>
    <scope>NUCLEOTIDE SEQUENCE [LARGE SCALE GENOMIC DNA]</scope>
    <source>
        <strain evidence="3">DSM 20632</strain>
    </source>
</reference>
<dbReference type="OrthoDB" id="63188at2"/>
<feature type="transmembrane region" description="Helical" evidence="1">
    <location>
        <begin position="51"/>
        <end position="77"/>
    </location>
</feature>
<protein>
    <submittedName>
        <fullName evidence="2">ABC-2 type transport system permease protein</fullName>
    </submittedName>
</protein>
<dbReference type="InterPro" id="IPR000412">
    <property type="entry name" value="ABC_2_transport"/>
</dbReference>
<feature type="transmembrane region" description="Helical" evidence="1">
    <location>
        <begin position="160"/>
        <end position="181"/>
    </location>
</feature>
<dbReference type="GO" id="GO:0043190">
    <property type="term" value="C:ATP-binding cassette (ABC) transporter complex"/>
    <property type="evidence" value="ECO:0007669"/>
    <property type="project" value="InterPro"/>
</dbReference>
<name>A0A1G9QYV4_9CORY</name>
<evidence type="ECO:0000256" key="1">
    <source>
        <dbReference type="SAM" id="Phobius"/>
    </source>
</evidence>
<dbReference type="AlphaFoldDB" id="A0A1G9QYV4"/>
<keyword evidence="1" id="KW-0472">Membrane</keyword>
<keyword evidence="3" id="KW-1185">Reference proteome</keyword>
<dbReference type="GO" id="GO:0140359">
    <property type="term" value="F:ABC-type transporter activity"/>
    <property type="evidence" value="ECO:0007669"/>
    <property type="project" value="InterPro"/>
</dbReference>
<feature type="transmembrane region" description="Helical" evidence="1">
    <location>
        <begin position="225"/>
        <end position="246"/>
    </location>
</feature>
<keyword evidence="1" id="KW-0812">Transmembrane</keyword>
<feature type="transmembrane region" description="Helical" evidence="1">
    <location>
        <begin position="98"/>
        <end position="119"/>
    </location>
</feature>
<organism evidence="2 3">
    <name type="scientific">Corynebacterium mycetoides</name>
    <dbReference type="NCBI Taxonomy" id="38302"/>
    <lineage>
        <taxon>Bacteria</taxon>
        <taxon>Bacillati</taxon>
        <taxon>Actinomycetota</taxon>
        <taxon>Actinomycetes</taxon>
        <taxon>Mycobacteriales</taxon>
        <taxon>Corynebacteriaceae</taxon>
        <taxon>Corynebacterium</taxon>
    </lineage>
</organism>
<proteinExistence type="predicted"/>
<dbReference type="Proteomes" id="UP000199350">
    <property type="component" value="Chromosome I"/>
</dbReference>
<dbReference type="PIRSF" id="PIRSF006648">
    <property type="entry name" value="DrrB"/>
    <property type="match status" value="1"/>
</dbReference>